<keyword evidence="11" id="KW-0378">Hydrolase</keyword>
<organism evidence="11">
    <name type="scientific">Candidatus Atribacter allofermentans</name>
    <dbReference type="NCBI Taxonomy" id="1852833"/>
    <lineage>
        <taxon>Bacteria</taxon>
        <taxon>Pseudomonadati</taxon>
        <taxon>Atribacterota</taxon>
        <taxon>Atribacteria</taxon>
        <taxon>Atribacterales</taxon>
        <taxon>Atribacteraceae</taxon>
        <taxon>Atribacter</taxon>
    </lineage>
</organism>
<keyword evidence="8" id="KW-1278">Translocase</keyword>
<evidence type="ECO:0000256" key="2">
    <source>
        <dbReference type="ARBA" id="ARBA00022448"/>
    </source>
</evidence>
<evidence type="ECO:0000256" key="6">
    <source>
        <dbReference type="ARBA" id="ARBA00022741"/>
    </source>
</evidence>
<dbReference type="InterPro" id="IPR027417">
    <property type="entry name" value="P-loop_NTPase"/>
</dbReference>
<proteinExistence type="predicted"/>
<evidence type="ECO:0000256" key="4">
    <source>
        <dbReference type="ARBA" id="ARBA00022597"/>
    </source>
</evidence>
<evidence type="ECO:0000256" key="5">
    <source>
        <dbReference type="ARBA" id="ARBA00022737"/>
    </source>
</evidence>
<feature type="domain" description="ABC transporter" evidence="10">
    <location>
        <begin position="242"/>
        <end position="497"/>
    </location>
</feature>
<keyword evidence="3" id="KW-1003">Cell membrane</keyword>
<dbReference type="GO" id="GO:0005524">
    <property type="term" value="F:ATP binding"/>
    <property type="evidence" value="ECO:0007669"/>
    <property type="project" value="UniProtKB-KW"/>
</dbReference>
<dbReference type="InterPro" id="IPR003593">
    <property type="entry name" value="AAA+_ATPase"/>
</dbReference>
<keyword evidence="7 11" id="KW-0067">ATP-binding</keyword>
<evidence type="ECO:0000313" key="11">
    <source>
        <dbReference type="EMBL" id="OQA61185.1"/>
    </source>
</evidence>
<comment type="subcellular location">
    <subcellularLocation>
        <location evidence="1">Cell membrane</location>
        <topology evidence="1">Peripheral membrane protein</topology>
    </subcellularLocation>
</comment>
<evidence type="ECO:0000259" key="10">
    <source>
        <dbReference type="PROSITE" id="PS50893"/>
    </source>
</evidence>
<name>A0A1V5T353_9BACT</name>
<dbReference type="PANTHER" id="PTHR43790">
    <property type="entry name" value="CARBOHYDRATE TRANSPORT ATP-BINDING PROTEIN MG119-RELATED"/>
    <property type="match status" value="1"/>
</dbReference>
<dbReference type="SMART" id="SM00382">
    <property type="entry name" value="AAA"/>
    <property type="match status" value="2"/>
</dbReference>
<evidence type="ECO:0000256" key="8">
    <source>
        <dbReference type="ARBA" id="ARBA00022967"/>
    </source>
</evidence>
<dbReference type="GO" id="GO:0005886">
    <property type="term" value="C:plasma membrane"/>
    <property type="evidence" value="ECO:0007669"/>
    <property type="project" value="UniProtKB-SubCell"/>
</dbReference>
<gene>
    <name evidence="11" type="primary">rbsA_1</name>
    <name evidence="11" type="ORF">BWY41_00300</name>
</gene>
<dbReference type="Gene3D" id="3.40.50.300">
    <property type="entry name" value="P-loop containing nucleotide triphosphate hydrolases"/>
    <property type="match status" value="2"/>
</dbReference>
<dbReference type="SUPFAM" id="SSF52540">
    <property type="entry name" value="P-loop containing nucleoside triphosphate hydrolases"/>
    <property type="match status" value="2"/>
</dbReference>
<dbReference type="PROSITE" id="PS00211">
    <property type="entry name" value="ABC_TRANSPORTER_1"/>
    <property type="match status" value="1"/>
</dbReference>
<dbReference type="InterPro" id="IPR050107">
    <property type="entry name" value="ABC_carbohydrate_import_ATPase"/>
</dbReference>
<feature type="domain" description="ABC transporter" evidence="10">
    <location>
        <begin position="5"/>
        <end position="242"/>
    </location>
</feature>
<comment type="caution">
    <text evidence="11">The sequence shown here is derived from an EMBL/GenBank/DDBJ whole genome shotgun (WGS) entry which is preliminary data.</text>
</comment>
<keyword evidence="6" id="KW-0547">Nucleotide-binding</keyword>
<dbReference type="CDD" id="cd03215">
    <property type="entry name" value="ABC_Carb_Monos_II"/>
    <property type="match status" value="1"/>
</dbReference>
<dbReference type="EMBL" id="MWBQ01000022">
    <property type="protein sequence ID" value="OQA61185.1"/>
    <property type="molecule type" value="Genomic_DNA"/>
</dbReference>
<accession>A0A1V5T353</accession>
<evidence type="ECO:0000256" key="9">
    <source>
        <dbReference type="ARBA" id="ARBA00023136"/>
    </source>
</evidence>
<keyword evidence="9" id="KW-0472">Membrane</keyword>
<evidence type="ECO:0000256" key="1">
    <source>
        <dbReference type="ARBA" id="ARBA00004202"/>
    </source>
</evidence>
<reference evidence="11" key="1">
    <citation type="submission" date="2017-02" db="EMBL/GenBank/DDBJ databases">
        <title>Delving into the versatile metabolic prowess of the omnipresent phylum Bacteroidetes.</title>
        <authorList>
            <person name="Nobu M.K."/>
            <person name="Mei R."/>
            <person name="Narihiro T."/>
            <person name="Kuroda K."/>
            <person name="Liu W.-T."/>
        </authorList>
    </citation>
    <scope>NUCLEOTIDE SEQUENCE</scope>
    <source>
        <strain evidence="11">ADurb.Bin276</strain>
    </source>
</reference>
<dbReference type="FunFam" id="3.40.50.300:FF:000127">
    <property type="entry name" value="Ribose import ATP-binding protein RbsA"/>
    <property type="match status" value="1"/>
</dbReference>
<dbReference type="GO" id="GO:0016887">
    <property type="term" value="F:ATP hydrolysis activity"/>
    <property type="evidence" value="ECO:0007669"/>
    <property type="project" value="InterPro"/>
</dbReference>
<keyword evidence="4" id="KW-0762">Sugar transport</keyword>
<dbReference type="Pfam" id="PF00005">
    <property type="entry name" value="ABC_tran"/>
    <property type="match status" value="2"/>
</dbReference>
<dbReference type="PANTHER" id="PTHR43790:SF3">
    <property type="entry name" value="D-ALLOSE IMPORT ATP-BINDING PROTEIN ALSA-RELATED"/>
    <property type="match status" value="1"/>
</dbReference>
<sequence length="511" mass="56836">MDTILECRGIEKSFGGVHALKKVNFSLNPGEVHALVGENGAGKSTLIKIISGALSQDRGEIFYLEKAVNIGSPRKAQEIGISTVYQEPLIYRELSVLENIFLGREIKTRRGNIDWNEEEKKARSLFESLQISPHFIKQPMRDLSVGLQQLALIAKALVYEAKVIIFDEPTAILTEHETERLFEIIKKLKERKVGIIYISHRLEEIFRIADRVTIMRDGEVVGEHLVGEINRSKIVELMAGRLLVEEINHLGKKGEKPILTVKNLTRKGRYYDISFDIYPGEILGFSGLVGSGRTDIAQTLFGLIKPDSGEIVYQGKKISFSSSEEAMANGIAYLPEDRKAQGLFPILSTAFNISVTVLKEISSRMGIVHNSQEKELGKKYVKELAIKTPSLDSKIYSLSGGNQQKVVLAKWLGVNPQILMLDEPTRGVDVASKSEIHHMIASLAEKGIAVIIISSELPEILKLADRVIVMHEGRITGAFEDQDITSENLIRAATGERMLKTKGSPIEEKNL</sequence>
<keyword evidence="5" id="KW-0677">Repeat</keyword>
<dbReference type="PROSITE" id="PS50893">
    <property type="entry name" value="ABC_TRANSPORTER_2"/>
    <property type="match status" value="2"/>
</dbReference>
<dbReference type="InterPro" id="IPR017871">
    <property type="entry name" value="ABC_transporter-like_CS"/>
</dbReference>
<dbReference type="EC" id="3.6.3.17" evidence="11"/>
<dbReference type="CDD" id="cd03216">
    <property type="entry name" value="ABC_Carb_Monos_I"/>
    <property type="match status" value="1"/>
</dbReference>
<evidence type="ECO:0000256" key="7">
    <source>
        <dbReference type="ARBA" id="ARBA00022840"/>
    </source>
</evidence>
<dbReference type="InterPro" id="IPR003439">
    <property type="entry name" value="ABC_transporter-like_ATP-bd"/>
</dbReference>
<dbReference type="Proteomes" id="UP000485569">
    <property type="component" value="Unassembled WGS sequence"/>
</dbReference>
<evidence type="ECO:0000256" key="3">
    <source>
        <dbReference type="ARBA" id="ARBA00022475"/>
    </source>
</evidence>
<protein>
    <submittedName>
        <fullName evidence="11">Ribose import ATP-binding protein RbsA</fullName>
        <ecNumber evidence="11">3.6.3.17</ecNumber>
    </submittedName>
</protein>
<dbReference type="AlphaFoldDB" id="A0A1V5T353"/>
<keyword evidence="2" id="KW-0813">Transport</keyword>